<dbReference type="Pfam" id="PF00367">
    <property type="entry name" value="PTS_EIIB"/>
    <property type="match status" value="1"/>
</dbReference>
<dbReference type="GO" id="GO:0008982">
    <property type="term" value="F:protein-N(PI)-phosphohistidine-sugar phosphotransferase activity"/>
    <property type="evidence" value="ECO:0007669"/>
    <property type="project" value="InterPro"/>
</dbReference>
<evidence type="ECO:0000256" key="6">
    <source>
        <dbReference type="PROSITE-ProRule" id="PRU00421"/>
    </source>
</evidence>
<accession>A0A1H1ZK85</accession>
<feature type="domain" description="PTS EIIB type-1" evidence="7">
    <location>
        <begin position="31"/>
        <end position="100"/>
    </location>
</feature>
<keyword evidence="2" id="KW-0762">Sugar transport</keyword>
<keyword evidence="3 8" id="KW-0808">Transferase</keyword>
<evidence type="ECO:0000256" key="2">
    <source>
        <dbReference type="ARBA" id="ARBA00022597"/>
    </source>
</evidence>
<evidence type="ECO:0000313" key="8">
    <source>
        <dbReference type="EMBL" id="SDT33842.1"/>
    </source>
</evidence>
<dbReference type="InterPro" id="IPR001996">
    <property type="entry name" value="PTS_IIB_1"/>
</dbReference>
<dbReference type="InterPro" id="IPR036878">
    <property type="entry name" value="Glu_permease_IIB"/>
</dbReference>
<sequence>MFEKMQLAFWKALTPDLIADEPKVVAPVMKEGLAPAIVAALGGADNLKSQQPVALTRVRVELRDVARMDRLALDAAGVAGVMTLDNGVVHLLMGLVVAGR</sequence>
<evidence type="ECO:0000256" key="3">
    <source>
        <dbReference type="ARBA" id="ARBA00022679"/>
    </source>
</evidence>
<dbReference type="InterPro" id="IPR018113">
    <property type="entry name" value="PTrfase_EIIB_Cys"/>
</dbReference>
<proteinExistence type="predicted"/>
<dbReference type="SUPFAM" id="SSF55604">
    <property type="entry name" value="Glucose permease domain IIB"/>
    <property type="match status" value="1"/>
</dbReference>
<dbReference type="AlphaFoldDB" id="A0A1H1ZK85"/>
<evidence type="ECO:0000313" key="9">
    <source>
        <dbReference type="Proteomes" id="UP000198481"/>
    </source>
</evidence>
<evidence type="ECO:0000259" key="7">
    <source>
        <dbReference type="PROSITE" id="PS51098"/>
    </source>
</evidence>
<keyword evidence="4" id="KW-0598">Phosphotransferase system</keyword>
<dbReference type="STRING" id="1148509.SAMN05216222_3952"/>
<dbReference type="EMBL" id="LT629762">
    <property type="protein sequence ID" value="SDT33842.1"/>
    <property type="molecule type" value="Genomic_DNA"/>
</dbReference>
<dbReference type="Gene3D" id="3.30.1360.60">
    <property type="entry name" value="Glucose permease domain IIB"/>
    <property type="match status" value="1"/>
</dbReference>
<keyword evidence="5" id="KW-0418">Kinase</keyword>
<gene>
    <name evidence="8" type="ORF">SAMN05216222_3952</name>
</gene>
<evidence type="ECO:0000256" key="1">
    <source>
        <dbReference type="ARBA" id="ARBA00022448"/>
    </source>
</evidence>
<evidence type="ECO:0000256" key="5">
    <source>
        <dbReference type="ARBA" id="ARBA00022777"/>
    </source>
</evidence>
<dbReference type="PROSITE" id="PS51098">
    <property type="entry name" value="PTS_EIIB_TYPE_1"/>
    <property type="match status" value="1"/>
</dbReference>
<keyword evidence="1" id="KW-0813">Transport</keyword>
<organism evidence="8 9">
    <name type="scientific">Pseudomonas prosekii</name>
    <dbReference type="NCBI Taxonomy" id="1148509"/>
    <lineage>
        <taxon>Bacteria</taxon>
        <taxon>Pseudomonadati</taxon>
        <taxon>Pseudomonadota</taxon>
        <taxon>Gammaproteobacteria</taxon>
        <taxon>Pseudomonadales</taxon>
        <taxon>Pseudomonadaceae</taxon>
        <taxon>Pseudomonas</taxon>
    </lineage>
</organism>
<dbReference type="Proteomes" id="UP000198481">
    <property type="component" value="Chromosome I"/>
</dbReference>
<evidence type="ECO:0000256" key="4">
    <source>
        <dbReference type="ARBA" id="ARBA00022683"/>
    </source>
</evidence>
<comment type="caution">
    <text evidence="6">Lacks conserved residue(s) required for the propagation of feature annotation.</text>
</comment>
<reference evidence="8 9" key="1">
    <citation type="submission" date="2016-10" db="EMBL/GenBank/DDBJ databases">
        <authorList>
            <person name="de Groot N.N."/>
        </authorList>
    </citation>
    <scope>NUCLEOTIDE SEQUENCE [LARGE SCALE GENOMIC DNA]</scope>
    <source>
        <strain evidence="8 9">LMG 26867</strain>
    </source>
</reference>
<name>A0A1H1ZK85_9PSED</name>
<dbReference type="GO" id="GO:0009401">
    <property type="term" value="P:phosphoenolpyruvate-dependent sugar phosphotransferase system"/>
    <property type="evidence" value="ECO:0007669"/>
    <property type="project" value="UniProtKB-KW"/>
</dbReference>
<protein>
    <submittedName>
        <fullName evidence="8">Phosphotransferase system IIB components</fullName>
    </submittedName>
</protein>
<dbReference type="RefSeq" id="WP_092278500.1">
    <property type="nucleotide sequence ID" value="NZ_LT629762.1"/>
</dbReference>